<sequence length="47" mass="5289">MIEEATGKFTTLDITGKAIMLRQHIQGAKLTMCNFHGNKRRAQGQEN</sequence>
<accession>A0A0A9ANM4</accession>
<reference evidence="1" key="2">
    <citation type="journal article" date="2015" name="Data Brief">
        <title>Shoot transcriptome of the giant reed, Arundo donax.</title>
        <authorList>
            <person name="Barrero R.A."/>
            <person name="Guerrero F.D."/>
            <person name="Moolhuijzen P."/>
            <person name="Goolsby J.A."/>
            <person name="Tidwell J."/>
            <person name="Bellgard S.E."/>
            <person name="Bellgard M.I."/>
        </authorList>
    </citation>
    <scope>NUCLEOTIDE SEQUENCE</scope>
    <source>
        <tissue evidence="1">Shoot tissue taken approximately 20 cm above the soil surface</tissue>
    </source>
</reference>
<proteinExistence type="predicted"/>
<dbReference type="AlphaFoldDB" id="A0A0A9ANM4"/>
<reference evidence="1" key="1">
    <citation type="submission" date="2014-09" db="EMBL/GenBank/DDBJ databases">
        <authorList>
            <person name="Magalhaes I.L.F."/>
            <person name="Oliveira U."/>
            <person name="Santos F.R."/>
            <person name="Vidigal T.H.D.A."/>
            <person name="Brescovit A.D."/>
            <person name="Santos A.J."/>
        </authorList>
    </citation>
    <scope>NUCLEOTIDE SEQUENCE</scope>
    <source>
        <tissue evidence="1">Shoot tissue taken approximately 20 cm above the soil surface</tissue>
    </source>
</reference>
<name>A0A0A9ANM4_ARUDO</name>
<dbReference type="EMBL" id="GBRH01247370">
    <property type="protein sequence ID" value="JAD50525.1"/>
    <property type="molecule type" value="Transcribed_RNA"/>
</dbReference>
<protein>
    <submittedName>
        <fullName evidence="1">Uncharacterized protein</fullName>
    </submittedName>
</protein>
<evidence type="ECO:0000313" key="1">
    <source>
        <dbReference type="EMBL" id="JAD50525.1"/>
    </source>
</evidence>
<organism evidence="1">
    <name type="scientific">Arundo donax</name>
    <name type="common">Giant reed</name>
    <name type="synonym">Donax arundinaceus</name>
    <dbReference type="NCBI Taxonomy" id="35708"/>
    <lineage>
        <taxon>Eukaryota</taxon>
        <taxon>Viridiplantae</taxon>
        <taxon>Streptophyta</taxon>
        <taxon>Embryophyta</taxon>
        <taxon>Tracheophyta</taxon>
        <taxon>Spermatophyta</taxon>
        <taxon>Magnoliopsida</taxon>
        <taxon>Liliopsida</taxon>
        <taxon>Poales</taxon>
        <taxon>Poaceae</taxon>
        <taxon>PACMAD clade</taxon>
        <taxon>Arundinoideae</taxon>
        <taxon>Arundineae</taxon>
        <taxon>Arundo</taxon>
    </lineage>
</organism>